<dbReference type="InterPro" id="IPR013626">
    <property type="entry name" value="PaO"/>
</dbReference>
<evidence type="ECO:0000256" key="5">
    <source>
        <dbReference type="ARBA" id="ARBA00023002"/>
    </source>
</evidence>
<keyword evidence="6 7" id="KW-0472">Membrane</keyword>
<evidence type="ECO:0000256" key="3">
    <source>
        <dbReference type="ARBA" id="ARBA00022946"/>
    </source>
</evidence>
<dbReference type="InterPro" id="IPR050584">
    <property type="entry name" value="Cholesterol_7-desaturase"/>
</dbReference>
<accession>A0ABR2MWJ7</accession>
<evidence type="ECO:0000313" key="9">
    <source>
        <dbReference type="EMBL" id="KAK8968298.1"/>
    </source>
</evidence>
<gene>
    <name evidence="9" type="ORF">KSP40_PGU000462</name>
</gene>
<keyword evidence="5" id="KW-0560">Oxidoreductase</keyword>
<dbReference type="SUPFAM" id="SSF55961">
    <property type="entry name" value="Bet v1-like"/>
    <property type="match status" value="1"/>
</dbReference>
<evidence type="ECO:0000256" key="1">
    <source>
        <dbReference type="ARBA" id="ARBA00004370"/>
    </source>
</evidence>
<evidence type="ECO:0000256" key="6">
    <source>
        <dbReference type="ARBA" id="ARBA00023136"/>
    </source>
</evidence>
<name>A0ABR2MWJ7_9ASPA</name>
<feature type="domain" description="Pheophorbide a oxygenase" evidence="8">
    <location>
        <begin position="10"/>
        <end position="79"/>
    </location>
</feature>
<proteinExistence type="predicted"/>
<evidence type="ECO:0000313" key="10">
    <source>
        <dbReference type="Proteomes" id="UP001412067"/>
    </source>
</evidence>
<feature type="transmembrane region" description="Helical" evidence="7">
    <location>
        <begin position="152"/>
        <end position="173"/>
    </location>
</feature>
<reference evidence="9 10" key="1">
    <citation type="journal article" date="2022" name="Nat. Plants">
        <title>Genomes of leafy and leafless Platanthera orchids illuminate the evolution of mycoheterotrophy.</title>
        <authorList>
            <person name="Li M.H."/>
            <person name="Liu K.W."/>
            <person name="Li Z."/>
            <person name="Lu H.C."/>
            <person name="Ye Q.L."/>
            <person name="Zhang D."/>
            <person name="Wang J.Y."/>
            <person name="Li Y.F."/>
            <person name="Zhong Z.M."/>
            <person name="Liu X."/>
            <person name="Yu X."/>
            <person name="Liu D.K."/>
            <person name="Tu X.D."/>
            <person name="Liu B."/>
            <person name="Hao Y."/>
            <person name="Liao X.Y."/>
            <person name="Jiang Y.T."/>
            <person name="Sun W.H."/>
            <person name="Chen J."/>
            <person name="Chen Y.Q."/>
            <person name="Ai Y."/>
            <person name="Zhai J.W."/>
            <person name="Wu S.S."/>
            <person name="Zhou Z."/>
            <person name="Hsiao Y.Y."/>
            <person name="Wu W.L."/>
            <person name="Chen Y.Y."/>
            <person name="Lin Y.F."/>
            <person name="Hsu J.L."/>
            <person name="Li C.Y."/>
            <person name="Wang Z.W."/>
            <person name="Zhao X."/>
            <person name="Zhong W.Y."/>
            <person name="Ma X.K."/>
            <person name="Ma L."/>
            <person name="Huang J."/>
            <person name="Chen G.Z."/>
            <person name="Huang M.Z."/>
            <person name="Huang L."/>
            <person name="Peng D.H."/>
            <person name="Luo Y.B."/>
            <person name="Zou S.Q."/>
            <person name="Chen S.P."/>
            <person name="Lan S."/>
            <person name="Tsai W.C."/>
            <person name="Van de Peer Y."/>
            <person name="Liu Z.J."/>
        </authorList>
    </citation>
    <scope>NUCLEOTIDE SEQUENCE [LARGE SCALE GENOMIC DNA]</scope>
    <source>
        <strain evidence="9">Lor288</strain>
    </source>
</reference>
<keyword evidence="3" id="KW-0809">Transit peptide</keyword>
<evidence type="ECO:0000256" key="2">
    <source>
        <dbReference type="ARBA" id="ARBA00022692"/>
    </source>
</evidence>
<feature type="transmembrane region" description="Helical" evidence="7">
    <location>
        <begin position="185"/>
        <end position="205"/>
    </location>
</feature>
<evidence type="ECO:0000259" key="8">
    <source>
        <dbReference type="Pfam" id="PF08417"/>
    </source>
</evidence>
<dbReference type="PANTHER" id="PTHR21266">
    <property type="entry name" value="IRON-SULFUR DOMAIN CONTAINING PROTEIN"/>
    <property type="match status" value="1"/>
</dbReference>
<dbReference type="EMBL" id="JBBWWR010000004">
    <property type="protein sequence ID" value="KAK8968298.1"/>
    <property type="molecule type" value="Genomic_DNA"/>
</dbReference>
<keyword evidence="2 7" id="KW-0812">Transmembrane</keyword>
<evidence type="ECO:0000256" key="4">
    <source>
        <dbReference type="ARBA" id="ARBA00022989"/>
    </source>
</evidence>
<keyword evidence="4 7" id="KW-1133">Transmembrane helix</keyword>
<dbReference type="PANTHER" id="PTHR21266:SF32">
    <property type="entry name" value="CHOLESTEROL 7-DESATURASE NVD"/>
    <property type="match status" value="1"/>
</dbReference>
<protein>
    <recommendedName>
        <fullName evidence="8">Pheophorbide a oxygenase domain-containing protein</fullName>
    </recommendedName>
</protein>
<dbReference type="Pfam" id="PF08417">
    <property type="entry name" value="PaO"/>
    <property type="match status" value="1"/>
</dbReference>
<sequence>MFPGPPSNSQTPQRRFLIVVYCIPVSPGRSRLIWSFPRNFSIWIDKIVPRWIFHMGQNLILDSDMYLLHVEERKIADFGASNWEKACFVPTKSDAMVIAFRRWLKKYGNGQVEWANKSVSYLPPTPPKEQLLDRYWTHVVYCRSCNLALKCLRVLEVSLPIISIALIGIVAAFKHLVNSAARRTTLVSMAVLCFASSRWLSHFIYKTFYFHDYNHAFV</sequence>
<evidence type="ECO:0000256" key="7">
    <source>
        <dbReference type="SAM" id="Phobius"/>
    </source>
</evidence>
<organism evidence="9 10">
    <name type="scientific">Platanthera guangdongensis</name>
    <dbReference type="NCBI Taxonomy" id="2320717"/>
    <lineage>
        <taxon>Eukaryota</taxon>
        <taxon>Viridiplantae</taxon>
        <taxon>Streptophyta</taxon>
        <taxon>Embryophyta</taxon>
        <taxon>Tracheophyta</taxon>
        <taxon>Spermatophyta</taxon>
        <taxon>Magnoliopsida</taxon>
        <taxon>Liliopsida</taxon>
        <taxon>Asparagales</taxon>
        <taxon>Orchidaceae</taxon>
        <taxon>Orchidoideae</taxon>
        <taxon>Orchideae</taxon>
        <taxon>Orchidinae</taxon>
        <taxon>Platanthera</taxon>
    </lineage>
</organism>
<dbReference type="Gene3D" id="3.90.380.10">
    <property type="entry name" value="Naphthalene 1,2-dioxygenase Alpha Subunit, Chain A, domain 1"/>
    <property type="match status" value="1"/>
</dbReference>
<comment type="subcellular location">
    <subcellularLocation>
        <location evidence="1">Membrane</location>
    </subcellularLocation>
</comment>
<keyword evidence="10" id="KW-1185">Reference proteome</keyword>
<dbReference type="Proteomes" id="UP001412067">
    <property type="component" value="Unassembled WGS sequence"/>
</dbReference>
<comment type="caution">
    <text evidence="9">The sequence shown here is derived from an EMBL/GenBank/DDBJ whole genome shotgun (WGS) entry which is preliminary data.</text>
</comment>